<keyword evidence="3" id="KW-1185">Reference proteome</keyword>
<gene>
    <name evidence="2" type="ORF">PLXY2_LOCUS8024</name>
</gene>
<dbReference type="SUPFAM" id="SSF56672">
    <property type="entry name" value="DNA/RNA polymerases"/>
    <property type="match status" value="1"/>
</dbReference>
<dbReference type="SMART" id="SM00343">
    <property type="entry name" value="ZnF_C2HC"/>
    <property type="match status" value="2"/>
</dbReference>
<dbReference type="PROSITE" id="PS50994">
    <property type="entry name" value="INTEGRASE"/>
    <property type="match status" value="1"/>
</dbReference>
<dbReference type="InterPro" id="IPR008042">
    <property type="entry name" value="Retrotrans_Pao"/>
</dbReference>
<evidence type="ECO:0000259" key="1">
    <source>
        <dbReference type="PROSITE" id="PS50994"/>
    </source>
</evidence>
<dbReference type="Pfam" id="PF03564">
    <property type="entry name" value="DUF1759"/>
    <property type="match status" value="1"/>
</dbReference>
<dbReference type="InterPro" id="IPR005312">
    <property type="entry name" value="DUF1759"/>
</dbReference>
<dbReference type="GO" id="GO:0071897">
    <property type="term" value="P:DNA biosynthetic process"/>
    <property type="evidence" value="ECO:0007669"/>
    <property type="project" value="UniProtKB-ARBA"/>
</dbReference>
<sequence>MSSSIKSQLGSISNIVKAYENYKKAPKDRLAKESYLQTRLEALEFHFKIVTDNHTKLLSEASDDVLDSHEYFTTDMYSEVEETYIMYKADLKEALSRFMPSASAASEQTNKHVATKGESQVHLPKISIPVFSGSYSEWIPFRDLFTSLIHNNESLDSVQKMHYLKGYLSGEAEQLLRYVAITASAYQESWALLNSRYNNKKYLVNCLMKRFMNQPSVANETSSAIKDMLDLVNETVNGLKNLGVPTDSWDVFIIYVVCSRLDPESRKGWEVKISTSDELPTLNELREYLTSRFRSLEFLDNKFKPKQSKVMHTMSDGNNEANVICAYCDQGGHKISNCQKFCNTDYRTRNEFVQTNGLCFNCLGRNHSVNICRSYNKCRICKHKHHSLLHPTTASGPQASGSKSHIAVEVNSTGVDEVVDKNSFDNPATPSKVSTHFSKKIASNQVLLATALVNVKTRSGQVHLLRALLDQGSQASFITESAVQLLGLRRMPTRSSISGVGSEKSTLSSKYMVEIQIQSRHDPGFQVQVRAHVLSAITSLLPSDKVGRLDWLESMEIPLADPQYHTPNKIDILLGADVYGQVLTADLMKSPRGSPIAQNTALGWILSGPTTHQESDDDKQASKHCYHNVIISMHSQVDDNDMLKKFWEIESDTCDTKILSLEEQLCEEFYEKTTQRDSTGRYIVRLPFRNDDPQCKHGRSRDIALRRFHLLEQRFKKNPEFKARYSAVIQEYLDLGHMERVADDDLNNDSAYLPHHAVIREDKTTSKVRVVFDGSCKGVNGVSFNSELMIGPRLQQDLRHIVIRWRMHLICLCADIVKMYRQVIVADKDADYQRIVWRDDPDSEIRDYKLVRVTFGTASAPYLAVKTVQQLATDDGSQFPIEVVKGAKSDFYVDDLLTGCQTVEEGTRMFKEYSKLLRQGGFDLQKWVTNNKELAEIMTGKPEIQDRKVEIRTDEVVKILGLAWNKDIDAFEYTVQLPDNTGPVTKRKVISSISRLFDPLRWAAPCIIVAKVTIQKLWLAGIDWDEELPEELLNEWLSYQRNLIDITKLIIPRWVGARNNDVHMELQGFCDASNIAYAAVVYLRIIDSDGNIHINLVTAKTKVAPTMQVSIPRLELMGAVLLSRLITEVGRVLGINHANIHGWTDSTVVLAWLSSHPSRWSTFIGNRTSDILSRLESTQWSHVQSAQNPADIASRGCSPGELAENPMWIQGPSWLKDQSINYQRPKSISTNLEERHIKAHVTVDETKTFSDTSFWEKYSSLHRLVRIVAVCRRFLVYKRSHKFESHLTKSEINEALDVCIRQSQLICDMEKLKSLCPFLDDKGIMRVGGRLQNASLDHDAKHPIILPHKSHFTNLVVDDAHKRTLHGGATLMLNHLRTKYWIVAAKKLVKAHVHNCVKCVRHAAATKTQYMGQLPESRVTPSRPFLHSGVDFAGPINVRMSKGRGNKSYKGYICVFICMATKAIHLEAISDLTAEGFIAGFKRLVARRGHVSDVWSDNGTNFVGASRELHKLVSAENSSVAVEIQEWLSDNSVTWHFIPPNAPNFGGLWEAGVKSTKFHLRRVIGDSTLTYEELATTLAHIEACLNSRPLSRLSDDHQDPTPLTPGHFLVVTGRDPFSVPASSRKPFIDNGTRRRPRTHARIRNEAPHEHLVRTMRAVITITTTISSKSDA</sequence>
<dbReference type="InterPro" id="IPR001584">
    <property type="entry name" value="Integrase_cat-core"/>
</dbReference>
<reference evidence="2" key="1">
    <citation type="submission" date="2020-11" db="EMBL/GenBank/DDBJ databases">
        <authorList>
            <person name="Whiteford S."/>
        </authorList>
    </citation>
    <scope>NUCLEOTIDE SEQUENCE</scope>
</reference>
<dbReference type="InterPro" id="IPR043502">
    <property type="entry name" value="DNA/RNA_pol_sf"/>
</dbReference>
<dbReference type="PANTHER" id="PTHR47331:SF1">
    <property type="entry name" value="GAG-LIKE PROTEIN"/>
    <property type="match status" value="1"/>
</dbReference>
<name>A0A8S4F4U3_PLUXY</name>
<dbReference type="Gene3D" id="2.40.70.10">
    <property type="entry name" value="Acid Proteases"/>
    <property type="match status" value="1"/>
</dbReference>
<dbReference type="GO" id="GO:0042575">
    <property type="term" value="C:DNA polymerase complex"/>
    <property type="evidence" value="ECO:0007669"/>
    <property type="project" value="UniProtKB-ARBA"/>
</dbReference>
<dbReference type="InterPro" id="IPR036397">
    <property type="entry name" value="RNaseH_sf"/>
</dbReference>
<dbReference type="GO" id="GO:0008270">
    <property type="term" value="F:zinc ion binding"/>
    <property type="evidence" value="ECO:0007669"/>
    <property type="project" value="InterPro"/>
</dbReference>
<dbReference type="GO" id="GO:0015074">
    <property type="term" value="P:DNA integration"/>
    <property type="evidence" value="ECO:0007669"/>
    <property type="project" value="InterPro"/>
</dbReference>
<dbReference type="Pfam" id="PF05380">
    <property type="entry name" value="Peptidase_A17"/>
    <property type="match status" value="1"/>
</dbReference>
<dbReference type="InterPro" id="IPR001878">
    <property type="entry name" value="Znf_CCHC"/>
</dbReference>
<dbReference type="InterPro" id="IPR021109">
    <property type="entry name" value="Peptidase_aspartic_dom_sf"/>
</dbReference>
<dbReference type="InterPro" id="IPR012337">
    <property type="entry name" value="RNaseH-like_sf"/>
</dbReference>
<dbReference type="CDD" id="cd00303">
    <property type="entry name" value="retropepsin_like"/>
    <property type="match status" value="1"/>
</dbReference>
<dbReference type="Proteomes" id="UP000653454">
    <property type="component" value="Unassembled WGS sequence"/>
</dbReference>
<comment type="caution">
    <text evidence="2">The sequence shown here is derived from an EMBL/GenBank/DDBJ whole genome shotgun (WGS) entry which is preliminary data.</text>
</comment>
<dbReference type="EMBL" id="CAJHNJ030000029">
    <property type="protein sequence ID" value="CAG9123732.1"/>
    <property type="molecule type" value="Genomic_DNA"/>
</dbReference>
<evidence type="ECO:0000313" key="3">
    <source>
        <dbReference type="Proteomes" id="UP000653454"/>
    </source>
</evidence>
<organism evidence="2 3">
    <name type="scientific">Plutella xylostella</name>
    <name type="common">Diamondback moth</name>
    <name type="synonym">Plutella maculipennis</name>
    <dbReference type="NCBI Taxonomy" id="51655"/>
    <lineage>
        <taxon>Eukaryota</taxon>
        <taxon>Metazoa</taxon>
        <taxon>Ecdysozoa</taxon>
        <taxon>Arthropoda</taxon>
        <taxon>Hexapoda</taxon>
        <taxon>Insecta</taxon>
        <taxon>Pterygota</taxon>
        <taxon>Neoptera</taxon>
        <taxon>Endopterygota</taxon>
        <taxon>Lepidoptera</taxon>
        <taxon>Glossata</taxon>
        <taxon>Ditrysia</taxon>
        <taxon>Yponomeutoidea</taxon>
        <taxon>Plutellidae</taxon>
        <taxon>Plutella</taxon>
    </lineage>
</organism>
<dbReference type="GO" id="GO:0003676">
    <property type="term" value="F:nucleic acid binding"/>
    <property type="evidence" value="ECO:0007669"/>
    <property type="project" value="InterPro"/>
</dbReference>
<accession>A0A8S4F4U3</accession>
<dbReference type="Pfam" id="PF17921">
    <property type="entry name" value="Integrase_H2C2"/>
    <property type="match status" value="1"/>
</dbReference>
<protein>
    <submittedName>
        <fullName evidence="2">(diamondback moth) hypothetical protein</fullName>
    </submittedName>
</protein>
<dbReference type="SUPFAM" id="SSF53098">
    <property type="entry name" value="Ribonuclease H-like"/>
    <property type="match status" value="1"/>
</dbReference>
<feature type="domain" description="Integrase catalytic" evidence="1">
    <location>
        <begin position="1420"/>
        <end position="1613"/>
    </location>
</feature>
<proteinExistence type="predicted"/>
<dbReference type="Gene3D" id="3.30.420.10">
    <property type="entry name" value="Ribonuclease H-like superfamily/Ribonuclease H"/>
    <property type="match status" value="1"/>
</dbReference>
<dbReference type="PANTHER" id="PTHR47331">
    <property type="entry name" value="PHD-TYPE DOMAIN-CONTAINING PROTEIN"/>
    <property type="match status" value="1"/>
</dbReference>
<dbReference type="InterPro" id="IPR041588">
    <property type="entry name" value="Integrase_H2C2"/>
</dbReference>
<evidence type="ECO:0000313" key="2">
    <source>
        <dbReference type="EMBL" id="CAG9123732.1"/>
    </source>
</evidence>
<dbReference type="Gene3D" id="1.10.340.70">
    <property type="match status" value="1"/>
</dbReference>